<keyword evidence="2" id="KW-1185">Reference proteome</keyword>
<organism evidence="1 2">
    <name type="scientific">Neobacillus bataviensis</name>
    <dbReference type="NCBI Taxonomy" id="220685"/>
    <lineage>
        <taxon>Bacteria</taxon>
        <taxon>Bacillati</taxon>
        <taxon>Bacillota</taxon>
        <taxon>Bacilli</taxon>
        <taxon>Bacillales</taxon>
        <taxon>Bacillaceae</taxon>
        <taxon>Neobacillus</taxon>
    </lineage>
</organism>
<gene>
    <name evidence="1" type="ORF">FB550_101369</name>
</gene>
<protein>
    <submittedName>
        <fullName evidence="1">Uncharacterized protein</fullName>
    </submittedName>
</protein>
<dbReference type="Proteomes" id="UP000319671">
    <property type="component" value="Unassembled WGS sequence"/>
</dbReference>
<name>A0A561DYA0_9BACI</name>
<sequence length="69" mass="8357">MCKNLFFPCIVYSWSGELSGVLGRIDNQQWGYFWKYNRSRLKFLQKLFQKNFCKTSNFFGRIFIILSEL</sequence>
<comment type="caution">
    <text evidence="1">The sequence shown here is derived from an EMBL/GenBank/DDBJ whole genome shotgun (WGS) entry which is preliminary data.</text>
</comment>
<accession>A0A561DYA0</accession>
<proteinExistence type="predicted"/>
<reference evidence="1 2" key="1">
    <citation type="submission" date="2019-06" db="EMBL/GenBank/DDBJ databases">
        <title>Sorghum-associated microbial communities from plants grown in Nebraska, USA.</title>
        <authorList>
            <person name="Schachtman D."/>
        </authorList>
    </citation>
    <scope>NUCLEOTIDE SEQUENCE [LARGE SCALE GENOMIC DNA]</scope>
    <source>
        <strain evidence="1 2">2482</strain>
    </source>
</reference>
<dbReference type="EMBL" id="VIVN01000001">
    <property type="protein sequence ID" value="TWE08349.1"/>
    <property type="molecule type" value="Genomic_DNA"/>
</dbReference>
<evidence type="ECO:0000313" key="2">
    <source>
        <dbReference type="Proteomes" id="UP000319671"/>
    </source>
</evidence>
<dbReference type="AlphaFoldDB" id="A0A561DYA0"/>
<evidence type="ECO:0000313" key="1">
    <source>
        <dbReference type="EMBL" id="TWE08349.1"/>
    </source>
</evidence>